<comment type="caution">
    <text evidence="1">The sequence shown here is derived from an EMBL/GenBank/DDBJ whole genome shotgun (WGS) entry which is preliminary data.</text>
</comment>
<sequence>MRLDAARRPIHDPMSIGTVTGAAGVTGIGIPFSSGEEVVTILTAGARSRIRIRRMPRFP</sequence>
<evidence type="ECO:0000313" key="1">
    <source>
        <dbReference type="EMBL" id="GAA4406546.1"/>
    </source>
</evidence>
<name>A0ABP8KH14_9ACTN</name>
<keyword evidence="2" id="KW-1185">Reference proteome</keyword>
<organism evidence="1 2">
    <name type="scientific">Tsukamurella soli</name>
    <dbReference type="NCBI Taxonomy" id="644556"/>
    <lineage>
        <taxon>Bacteria</taxon>
        <taxon>Bacillati</taxon>
        <taxon>Actinomycetota</taxon>
        <taxon>Actinomycetes</taxon>
        <taxon>Mycobacteriales</taxon>
        <taxon>Tsukamurellaceae</taxon>
        <taxon>Tsukamurella</taxon>
    </lineage>
</organism>
<evidence type="ECO:0000313" key="2">
    <source>
        <dbReference type="Proteomes" id="UP001500635"/>
    </source>
</evidence>
<reference evidence="2" key="1">
    <citation type="journal article" date="2019" name="Int. J. Syst. Evol. Microbiol.">
        <title>The Global Catalogue of Microorganisms (GCM) 10K type strain sequencing project: providing services to taxonomists for standard genome sequencing and annotation.</title>
        <authorList>
            <consortium name="The Broad Institute Genomics Platform"/>
            <consortium name="The Broad Institute Genome Sequencing Center for Infectious Disease"/>
            <person name="Wu L."/>
            <person name="Ma J."/>
        </authorList>
    </citation>
    <scope>NUCLEOTIDE SEQUENCE [LARGE SCALE GENOMIC DNA]</scope>
    <source>
        <strain evidence="2">JCM 17688</strain>
    </source>
</reference>
<dbReference type="EMBL" id="BAABFR010000158">
    <property type="protein sequence ID" value="GAA4406546.1"/>
    <property type="molecule type" value="Genomic_DNA"/>
</dbReference>
<proteinExistence type="predicted"/>
<dbReference type="Proteomes" id="UP001500635">
    <property type="component" value="Unassembled WGS sequence"/>
</dbReference>
<accession>A0ABP8KH14</accession>
<gene>
    <name evidence="1" type="ORF">GCM10023147_50190</name>
</gene>
<protein>
    <submittedName>
        <fullName evidence="1">Uncharacterized protein</fullName>
    </submittedName>
</protein>